<evidence type="ECO:0000313" key="6">
    <source>
        <dbReference type="EMBL" id="OAG39292.1"/>
    </source>
</evidence>
<dbReference type="InterPro" id="IPR013328">
    <property type="entry name" value="6PGD_dom2"/>
</dbReference>
<dbReference type="GO" id="GO:0006574">
    <property type="term" value="P:L-valine catabolic process"/>
    <property type="evidence" value="ECO:0007669"/>
    <property type="project" value="TreeGrafter"/>
</dbReference>
<dbReference type="SUPFAM" id="SSF51735">
    <property type="entry name" value="NAD(P)-binding Rossmann-fold domains"/>
    <property type="match status" value="1"/>
</dbReference>
<keyword evidence="7" id="KW-1185">Reference proteome</keyword>
<dbReference type="GO" id="GO:0051287">
    <property type="term" value="F:NAD binding"/>
    <property type="evidence" value="ECO:0007669"/>
    <property type="project" value="InterPro"/>
</dbReference>
<evidence type="ECO:0000313" key="7">
    <source>
        <dbReference type="Proteomes" id="UP000077002"/>
    </source>
</evidence>
<dbReference type="GO" id="GO:0005739">
    <property type="term" value="C:mitochondrion"/>
    <property type="evidence" value="ECO:0007669"/>
    <property type="project" value="TreeGrafter"/>
</dbReference>
<evidence type="ECO:0000259" key="4">
    <source>
        <dbReference type="Pfam" id="PF03446"/>
    </source>
</evidence>
<dbReference type="PIRSF" id="PIRSF000103">
    <property type="entry name" value="HIBADH"/>
    <property type="match status" value="1"/>
</dbReference>
<dbReference type="GeneID" id="34601655"/>
<dbReference type="Gene3D" id="1.10.1040.10">
    <property type="entry name" value="N-(1-d-carboxylethyl)-l-norvaline Dehydrogenase, domain 2"/>
    <property type="match status" value="1"/>
</dbReference>
<dbReference type="AlphaFoldDB" id="A0A177F786"/>
<proteinExistence type="predicted"/>
<evidence type="ECO:0000259" key="5">
    <source>
        <dbReference type="Pfam" id="PF14833"/>
    </source>
</evidence>
<dbReference type="OrthoDB" id="21615at2759"/>
<feature type="active site" evidence="3">
    <location>
        <position position="189"/>
    </location>
</feature>
<keyword evidence="2" id="KW-0520">NAD</keyword>
<name>A0A177F786_9EURO</name>
<evidence type="ECO:0000256" key="3">
    <source>
        <dbReference type="PIRSR" id="PIRSR000103-1"/>
    </source>
</evidence>
<dbReference type="InterPro" id="IPR002204">
    <property type="entry name" value="3-OH-isobutyrate_DH-rel_CS"/>
</dbReference>
<sequence>MTGNIGFIGLGAMGYHMAGHLRRKMPSEDTLYVTDVNKAATRRFLEEMGTKHGPVKVVKTAKEAATDAKVVISIVPRAENVKQVYLGPNGVIEAPPDPDRLLLECSTIDTKTTREVEAKLREASIGRYFDAPVSGGVIGAERGTLSFLIGNTPSESDPINQRILGIVSKMGLKERITFCGPIGTGTAAKIANNSIASATILAVSEAMAAGIRAGIDKKILYECIRTSTGQSWVLENNQPCPGLVPHTPSSNGYKVSFLPSMLVKDTTLAVEAALQVGIRPTMVQAALETYKKTAEDPRCKVSGTYPLSPWEFVG</sequence>
<dbReference type="Gene3D" id="3.40.50.720">
    <property type="entry name" value="NAD(P)-binding Rossmann-like Domain"/>
    <property type="match status" value="1"/>
</dbReference>
<dbReference type="PANTHER" id="PTHR22981">
    <property type="entry name" value="3-HYDROXYISOBUTYRATE DEHYDROGENASE-RELATED"/>
    <property type="match status" value="1"/>
</dbReference>
<feature type="domain" description="3-hydroxyisobutyrate dehydrogenase-like NAD-binding" evidence="5">
    <location>
        <begin position="183"/>
        <end position="294"/>
    </location>
</feature>
<dbReference type="Pfam" id="PF14833">
    <property type="entry name" value="NAD_binding_11"/>
    <property type="match status" value="1"/>
</dbReference>
<comment type="caution">
    <text evidence="6">The sequence shown here is derived from an EMBL/GenBank/DDBJ whole genome shotgun (WGS) entry which is preliminary data.</text>
</comment>
<evidence type="ECO:0000256" key="2">
    <source>
        <dbReference type="ARBA" id="ARBA00023027"/>
    </source>
</evidence>
<dbReference type="GO" id="GO:0008442">
    <property type="term" value="F:3-hydroxyisobutyrate dehydrogenase activity"/>
    <property type="evidence" value="ECO:0007669"/>
    <property type="project" value="TreeGrafter"/>
</dbReference>
<dbReference type="InterPro" id="IPR006115">
    <property type="entry name" value="6PGDH_NADP-bd"/>
</dbReference>
<keyword evidence="1" id="KW-0560">Oxidoreductase</keyword>
<dbReference type="SUPFAM" id="SSF48179">
    <property type="entry name" value="6-phosphogluconate dehydrogenase C-terminal domain-like"/>
    <property type="match status" value="1"/>
</dbReference>
<dbReference type="InterPro" id="IPR015815">
    <property type="entry name" value="HIBADH-related"/>
</dbReference>
<dbReference type="InterPro" id="IPR008927">
    <property type="entry name" value="6-PGluconate_DH-like_C_sf"/>
</dbReference>
<protein>
    <recommendedName>
        <fullName evidence="8">3-hydroxyisobutyrate dehydrogenase</fullName>
    </recommendedName>
</protein>
<dbReference type="PROSITE" id="PS00895">
    <property type="entry name" value="3_HYDROXYISOBUT_DH"/>
    <property type="match status" value="1"/>
</dbReference>
<dbReference type="PANTHER" id="PTHR22981:SF81">
    <property type="entry name" value="DEHYDROGENASE, PUTATIVE-RELATED"/>
    <property type="match status" value="1"/>
</dbReference>
<dbReference type="InterPro" id="IPR029154">
    <property type="entry name" value="HIBADH-like_NADP-bd"/>
</dbReference>
<dbReference type="Proteomes" id="UP000077002">
    <property type="component" value="Unassembled WGS sequence"/>
</dbReference>
<evidence type="ECO:0000256" key="1">
    <source>
        <dbReference type="ARBA" id="ARBA00023002"/>
    </source>
</evidence>
<reference evidence="6 7" key="1">
    <citation type="submission" date="2016-03" db="EMBL/GenBank/DDBJ databases">
        <title>Draft genome sequence of the Fonsecaea monophora CBS 269.37.</title>
        <authorList>
            <person name="Bombassaro A."/>
            <person name="Vinicius W.A."/>
            <person name="De Hoog S."/>
            <person name="Sun J."/>
            <person name="Souza E.M."/>
            <person name="Raittz R.T."/>
            <person name="Costa F."/>
            <person name="Leao A.C."/>
            <person name="Tadra-Sfeir M.Z."/>
            <person name="Baura V."/>
            <person name="Balsanelli E."/>
            <person name="Pedrosa F.O."/>
            <person name="Moreno L.F."/>
            <person name="Steffens M.B."/>
            <person name="Xi L."/>
            <person name="Bocca A.L."/>
            <person name="Felipe M.S."/>
            <person name="Teixeira M."/>
            <person name="Telles Filho F.Q."/>
            <person name="Azevedo C.M."/>
            <person name="Gomes R."/>
            <person name="Vicente V.A."/>
        </authorList>
    </citation>
    <scope>NUCLEOTIDE SEQUENCE [LARGE SCALE GENOMIC DNA]</scope>
    <source>
        <strain evidence="6 7">CBS 269.37</strain>
    </source>
</reference>
<gene>
    <name evidence="6" type="ORF">AYO21_06496</name>
</gene>
<dbReference type="Pfam" id="PF03446">
    <property type="entry name" value="NAD_binding_2"/>
    <property type="match status" value="1"/>
</dbReference>
<feature type="domain" description="6-phosphogluconate dehydrogenase NADP-binding" evidence="4">
    <location>
        <begin position="4"/>
        <end position="159"/>
    </location>
</feature>
<dbReference type="GO" id="GO:0050661">
    <property type="term" value="F:NADP binding"/>
    <property type="evidence" value="ECO:0007669"/>
    <property type="project" value="InterPro"/>
</dbReference>
<dbReference type="RefSeq" id="XP_022511244.1">
    <property type="nucleotide sequence ID" value="XM_022656456.1"/>
</dbReference>
<dbReference type="EMBL" id="LVKK01000045">
    <property type="protein sequence ID" value="OAG39292.1"/>
    <property type="molecule type" value="Genomic_DNA"/>
</dbReference>
<dbReference type="InterPro" id="IPR036291">
    <property type="entry name" value="NAD(P)-bd_dom_sf"/>
</dbReference>
<evidence type="ECO:0008006" key="8">
    <source>
        <dbReference type="Google" id="ProtNLM"/>
    </source>
</evidence>
<accession>A0A177F786</accession>
<organism evidence="6 7">
    <name type="scientific">Fonsecaea monophora</name>
    <dbReference type="NCBI Taxonomy" id="254056"/>
    <lineage>
        <taxon>Eukaryota</taxon>
        <taxon>Fungi</taxon>
        <taxon>Dikarya</taxon>
        <taxon>Ascomycota</taxon>
        <taxon>Pezizomycotina</taxon>
        <taxon>Eurotiomycetes</taxon>
        <taxon>Chaetothyriomycetidae</taxon>
        <taxon>Chaetothyriales</taxon>
        <taxon>Herpotrichiellaceae</taxon>
        <taxon>Fonsecaea</taxon>
    </lineage>
</organism>